<protein>
    <submittedName>
        <fullName evidence="2">MBL fold metallo-hydrolase</fullName>
    </submittedName>
</protein>
<organism evidence="2 3">
    <name type="scientific">Gallintestinimicrobium propionicum</name>
    <dbReference type="NCBI Taxonomy" id="2981770"/>
    <lineage>
        <taxon>Bacteria</taxon>
        <taxon>Bacillati</taxon>
        <taxon>Bacillota</taxon>
        <taxon>Clostridia</taxon>
        <taxon>Lachnospirales</taxon>
        <taxon>Lachnospiraceae</taxon>
        <taxon>Gallintestinimicrobium</taxon>
    </lineage>
</organism>
<comment type="caution">
    <text evidence="2">The sequence shown here is derived from an EMBL/GenBank/DDBJ whole genome shotgun (WGS) entry which is preliminary data.</text>
</comment>
<evidence type="ECO:0000313" key="2">
    <source>
        <dbReference type="EMBL" id="MCC2167826.1"/>
    </source>
</evidence>
<name>A0AAE3ATZ6_9FIRM</name>
<dbReference type="Pfam" id="PF13483">
    <property type="entry name" value="Lactamase_B_3"/>
    <property type="match status" value="1"/>
</dbReference>
<accession>A0AAE3ATZ6</accession>
<dbReference type="AlphaFoldDB" id="A0AAE3ATZ6"/>
<dbReference type="Gene3D" id="3.60.15.10">
    <property type="entry name" value="Ribonuclease Z/Hydroxyacylglutathione hydrolase-like"/>
    <property type="match status" value="1"/>
</dbReference>
<gene>
    <name evidence="2" type="ORF">LKD45_09005</name>
</gene>
<dbReference type="EMBL" id="JAJEQF010000021">
    <property type="protein sequence ID" value="MCC2167826.1"/>
    <property type="molecule type" value="Genomic_DNA"/>
</dbReference>
<dbReference type="CDD" id="cd06262">
    <property type="entry name" value="metallo-hydrolase-like_MBL-fold"/>
    <property type="match status" value="1"/>
</dbReference>
<proteinExistence type="predicted"/>
<dbReference type="InterPro" id="IPR050114">
    <property type="entry name" value="UPF0173_UPF0282_UlaG_hydrolase"/>
</dbReference>
<reference evidence="2 3" key="1">
    <citation type="submission" date="2021-10" db="EMBL/GenBank/DDBJ databases">
        <title>Anaerobic single-cell dispensing facilitates the cultivation of human gut bacteria.</title>
        <authorList>
            <person name="Afrizal A."/>
        </authorList>
    </citation>
    <scope>NUCLEOTIDE SEQUENCE [LARGE SCALE GENOMIC DNA]</scope>
    <source>
        <strain evidence="2 3">CLA-AA-H244</strain>
    </source>
</reference>
<evidence type="ECO:0000259" key="1">
    <source>
        <dbReference type="SMART" id="SM00849"/>
    </source>
</evidence>
<dbReference type="PANTHER" id="PTHR43546:SF3">
    <property type="entry name" value="UPF0173 METAL-DEPENDENT HYDROLASE MJ1163"/>
    <property type="match status" value="1"/>
</dbReference>
<dbReference type="SUPFAM" id="SSF56281">
    <property type="entry name" value="Metallo-hydrolase/oxidoreductase"/>
    <property type="match status" value="1"/>
</dbReference>
<dbReference type="InterPro" id="IPR036866">
    <property type="entry name" value="RibonucZ/Hydroxyglut_hydro"/>
</dbReference>
<dbReference type="RefSeq" id="WP_308728321.1">
    <property type="nucleotide sequence ID" value="NZ_JAJEQF010000021.1"/>
</dbReference>
<sequence length="264" mass="29717">MEQKVKITWLGTAAIRLEADGETVLFDPFVQLVGGENPNCLDDFLQDQTICVTHGHLDHMMDVPEFLDPESDAEATVYCGEVATETLSDMVENTSNVVKVRPGDVIRLGDVRILVMEGKHAKPGKSQVFQKLFSRRFLQYFRNALALAYLNPKFPEGGQTLMYEVHAEGKRVQVMGSLGLQEDQEYPQGADLLILPFQGSEFLEAVALEVVERLQPKRILLDHFDDAFPPVSEHVDTRRFKKLMDEEYPQIKVVKPTAGKTVVL</sequence>
<keyword evidence="3" id="KW-1185">Reference proteome</keyword>
<dbReference type="Proteomes" id="UP001199355">
    <property type="component" value="Unassembled WGS sequence"/>
</dbReference>
<feature type="domain" description="Metallo-beta-lactamase" evidence="1">
    <location>
        <begin position="11"/>
        <end position="223"/>
    </location>
</feature>
<evidence type="ECO:0000313" key="3">
    <source>
        <dbReference type="Proteomes" id="UP001199355"/>
    </source>
</evidence>
<dbReference type="SMART" id="SM00849">
    <property type="entry name" value="Lactamase_B"/>
    <property type="match status" value="1"/>
</dbReference>
<dbReference type="InterPro" id="IPR001279">
    <property type="entry name" value="Metallo-B-lactamas"/>
</dbReference>
<dbReference type="PANTHER" id="PTHR43546">
    <property type="entry name" value="UPF0173 METAL-DEPENDENT HYDROLASE MJ1163-RELATED"/>
    <property type="match status" value="1"/>
</dbReference>